<dbReference type="RefSeq" id="WP_301591708.1">
    <property type="nucleotide sequence ID" value="NZ_JAPFQI010000017.1"/>
</dbReference>
<comment type="caution">
    <text evidence="2">The sequence shown here is derived from an EMBL/GenBank/DDBJ whole genome shotgun (WGS) entry which is preliminary data.</text>
</comment>
<proteinExistence type="predicted"/>
<name>A0ABT3P166_9PROT</name>
<dbReference type="InterPro" id="IPR029044">
    <property type="entry name" value="Nucleotide-diphossugar_trans"/>
</dbReference>
<dbReference type="EMBL" id="JAPFQI010000017">
    <property type="protein sequence ID" value="MCW8087504.1"/>
    <property type="molecule type" value="Genomic_DNA"/>
</dbReference>
<dbReference type="Gene3D" id="3.90.550.10">
    <property type="entry name" value="Spore Coat Polysaccharide Biosynthesis Protein SpsA, Chain A"/>
    <property type="match status" value="1"/>
</dbReference>
<reference evidence="2 3" key="1">
    <citation type="submission" date="2022-10" db="EMBL/GenBank/DDBJ databases">
        <title>Roseococcus glaciei nov., sp. nov., isolated from glacier.</title>
        <authorList>
            <person name="Liu Q."/>
            <person name="Xin Y.-H."/>
        </authorList>
    </citation>
    <scope>NUCLEOTIDE SEQUENCE [LARGE SCALE GENOMIC DNA]</scope>
    <source>
        <strain evidence="2 3">MDT2-1-1</strain>
    </source>
</reference>
<dbReference type="Proteomes" id="UP001526430">
    <property type="component" value="Unassembled WGS sequence"/>
</dbReference>
<dbReference type="PANTHER" id="PTHR22916:SF3">
    <property type="entry name" value="UDP-GLCNAC:BETAGAL BETA-1,3-N-ACETYLGLUCOSAMINYLTRANSFERASE-LIKE PROTEIN 1"/>
    <property type="match status" value="1"/>
</dbReference>
<keyword evidence="3" id="KW-1185">Reference proteome</keyword>
<evidence type="ECO:0000313" key="2">
    <source>
        <dbReference type="EMBL" id="MCW8087504.1"/>
    </source>
</evidence>
<dbReference type="PANTHER" id="PTHR22916">
    <property type="entry name" value="GLYCOSYLTRANSFERASE"/>
    <property type="match status" value="1"/>
</dbReference>
<evidence type="ECO:0000259" key="1">
    <source>
        <dbReference type="Pfam" id="PF00535"/>
    </source>
</evidence>
<organism evidence="2 3">
    <name type="scientific">Sabulicella glaciei</name>
    <dbReference type="NCBI Taxonomy" id="2984948"/>
    <lineage>
        <taxon>Bacteria</taxon>
        <taxon>Pseudomonadati</taxon>
        <taxon>Pseudomonadota</taxon>
        <taxon>Alphaproteobacteria</taxon>
        <taxon>Acetobacterales</taxon>
        <taxon>Acetobacteraceae</taxon>
        <taxon>Sabulicella</taxon>
    </lineage>
</organism>
<evidence type="ECO:0000313" key="3">
    <source>
        <dbReference type="Proteomes" id="UP001526430"/>
    </source>
</evidence>
<dbReference type="InterPro" id="IPR001173">
    <property type="entry name" value="Glyco_trans_2-like"/>
</dbReference>
<feature type="domain" description="Glycosyltransferase 2-like" evidence="1">
    <location>
        <begin position="25"/>
        <end position="127"/>
    </location>
</feature>
<accession>A0ABT3P166</accession>
<dbReference type="Pfam" id="PF00535">
    <property type="entry name" value="Glycos_transf_2"/>
    <property type="match status" value="1"/>
</dbReference>
<dbReference type="SUPFAM" id="SSF53448">
    <property type="entry name" value="Nucleotide-diphospho-sugar transferases"/>
    <property type="match status" value="1"/>
</dbReference>
<sequence length="241" mass="27202">MKVTAVVNMHREKWLANSALRSVQRNLAALDNAGLAAEVILLLDTPDDLTRAFAREFCPAHGRLLEVSCRDLGSARNAAVAEARGDYIAFLDADDIWGDEWLLRAHRAAQEAGEDVVWHPEASIFFGTAEPYWLVHRDDDVLGADWQTLALRNHWTSLCFAPRCLFDRVRYQSVEIEKGLGYEDWAFNMAAVAAGYHHRVVQSTLHLVRMTPDSLVRRSARHDILVAPTQLFIDRVGRGDR</sequence>
<dbReference type="CDD" id="cd00761">
    <property type="entry name" value="Glyco_tranf_GTA_type"/>
    <property type="match status" value="1"/>
</dbReference>
<protein>
    <submittedName>
        <fullName evidence="2">Glycosyltransferase</fullName>
    </submittedName>
</protein>
<gene>
    <name evidence="2" type="ORF">OF850_17900</name>
</gene>